<dbReference type="EC" id="2.3.1.48" evidence="3 12"/>
<dbReference type="AlphaFoldDB" id="A0A0C2GD17"/>
<dbReference type="Proteomes" id="UP000054047">
    <property type="component" value="Unassembled WGS sequence"/>
</dbReference>
<dbReference type="InterPro" id="IPR036388">
    <property type="entry name" value="WH-like_DNA-bd_sf"/>
</dbReference>
<evidence type="ECO:0000256" key="1">
    <source>
        <dbReference type="ARBA" id="ARBA00004123"/>
    </source>
</evidence>
<evidence type="ECO:0000256" key="3">
    <source>
        <dbReference type="ARBA" id="ARBA00013184"/>
    </source>
</evidence>
<dbReference type="SUPFAM" id="SSF57903">
    <property type="entry name" value="FYVE/PHD zinc finger"/>
    <property type="match status" value="1"/>
</dbReference>
<dbReference type="SUPFAM" id="SSF55729">
    <property type="entry name" value="Acyl-CoA N-acyltransferases (Nat)"/>
    <property type="match status" value="1"/>
</dbReference>
<dbReference type="GO" id="GO:0006357">
    <property type="term" value="P:regulation of transcription by RNA polymerase II"/>
    <property type="evidence" value="ECO:0007669"/>
    <property type="project" value="TreeGrafter"/>
</dbReference>
<dbReference type="Gene3D" id="1.10.10.10">
    <property type="entry name" value="Winged helix-like DNA-binding domain superfamily/Winged helix DNA-binding domain"/>
    <property type="match status" value="1"/>
</dbReference>
<keyword evidence="8" id="KW-0156">Chromatin regulator</keyword>
<dbReference type="PROSITE" id="PS51726">
    <property type="entry name" value="MYST_HAT"/>
    <property type="match status" value="1"/>
</dbReference>
<dbReference type="Gene3D" id="3.30.60.60">
    <property type="entry name" value="N-acetyl transferase-like"/>
    <property type="match status" value="1"/>
</dbReference>
<dbReference type="Gene3D" id="3.30.40.10">
    <property type="entry name" value="Zinc/RING finger domain, C3HC4 (zinc finger)"/>
    <property type="match status" value="1"/>
</dbReference>
<feature type="compositionally biased region" description="Basic residues" evidence="13">
    <location>
        <begin position="202"/>
        <end position="212"/>
    </location>
</feature>
<evidence type="ECO:0000256" key="5">
    <source>
        <dbReference type="ARBA" id="ARBA00022723"/>
    </source>
</evidence>
<feature type="compositionally biased region" description="Low complexity" evidence="13">
    <location>
        <begin position="72"/>
        <end position="81"/>
    </location>
</feature>
<dbReference type="SMART" id="SM00249">
    <property type="entry name" value="PHD"/>
    <property type="match status" value="1"/>
</dbReference>
<feature type="compositionally biased region" description="Low complexity" evidence="13">
    <location>
        <begin position="184"/>
        <end position="195"/>
    </location>
</feature>
<feature type="region of interest" description="Disordered" evidence="13">
    <location>
        <begin position="252"/>
        <end position="272"/>
    </location>
</feature>
<dbReference type="GO" id="GO:0010484">
    <property type="term" value="F:histone H3 acetyltransferase activity"/>
    <property type="evidence" value="ECO:0007669"/>
    <property type="project" value="TreeGrafter"/>
</dbReference>
<keyword evidence="9" id="KW-0007">Acetylation</keyword>
<keyword evidence="10 12" id="KW-0539">Nucleus</keyword>
<feature type="compositionally biased region" description="Basic residues" evidence="13">
    <location>
        <begin position="15"/>
        <end position="36"/>
    </location>
</feature>
<feature type="domain" description="MYST-type HAT" evidence="14">
    <location>
        <begin position="290"/>
        <end position="571"/>
    </location>
</feature>
<feature type="region of interest" description="Disordered" evidence="13">
    <location>
        <begin position="167"/>
        <end position="238"/>
    </location>
</feature>
<dbReference type="PANTHER" id="PTHR10615:SF161">
    <property type="entry name" value="HISTONE ACETYLTRANSFERASE KAT7"/>
    <property type="match status" value="1"/>
</dbReference>
<dbReference type="OrthoDB" id="787137at2759"/>
<dbReference type="Pfam" id="PF01853">
    <property type="entry name" value="MOZ_SAS"/>
    <property type="match status" value="1"/>
</dbReference>
<evidence type="ECO:0000259" key="14">
    <source>
        <dbReference type="PROSITE" id="PS51726"/>
    </source>
</evidence>
<keyword evidence="5" id="KW-0479">Metal-binding</keyword>
<dbReference type="GO" id="GO:0008270">
    <property type="term" value="F:zinc ion binding"/>
    <property type="evidence" value="ECO:0007669"/>
    <property type="project" value="UniProtKB-KW"/>
</dbReference>
<feature type="compositionally biased region" description="Low complexity" evidence="13">
    <location>
        <begin position="1"/>
        <end position="14"/>
    </location>
</feature>
<evidence type="ECO:0000313" key="16">
    <source>
        <dbReference type="Proteomes" id="UP000054047"/>
    </source>
</evidence>
<proteinExistence type="inferred from homology"/>
<feature type="compositionally biased region" description="Low complexity" evidence="13">
    <location>
        <begin position="221"/>
        <end position="232"/>
    </location>
</feature>
<keyword evidence="4" id="KW-0808">Transferase</keyword>
<dbReference type="InterPro" id="IPR050603">
    <property type="entry name" value="MYST_HAT"/>
</dbReference>
<keyword evidence="16" id="KW-1185">Reference proteome</keyword>
<reference evidence="15 16" key="1">
    <citation type="submission" date="2013-12" db="EMBL/GenBank/DDBJ databases">
        <title>Draft genome of the parsitic nematode Ancylostoma duodenale.</title>
        <authorList>
            <person name="Mitreva M."/>
        </authorList>
    </citation>
    <scope>NUCLEOTIDE SEQUENCE [LARGE SCALE GENOMIC DNA]</scope>
    <source>
        <strain evidence="15 16">Zhejiang</strain>
    </source>
</reference>
<keyword evidence="7" id="KW-0862">Zinc</keyword>
<dbReference type="InterPro" id="IPR001965">
    <property type="entry name" value="Znf_PHD"/>
</dbReference>
<evidence type="ECO:0000256" key="2">
    <source>
        <dbReference type="ARBA" id="ARBA00010107"/>
    </source>
</evidence>
<feature type="active site" description="Proton donor/acceptor" evidence="11">
    <location>
        <position position="476"/>
    </location>
</feature>
<evidence type="ECO:0000256" key="6">
    <source>
        <dbReference type="ARBA" id="ARBA00022771"/>
    </source>
</evidence>
<comment type="similarity">
    <text evidence="2 12">Belongs to the MYST (SAS/MOZ) family.</text>
</comment>
<evidence type="ECO:0000256" key="12">
    <source>
        <dbReference type="RuleBase" id="RU361211"/>
    </source>
</evidence>
<dbReference type="GO" id="GO:0003712">
    <property type="term" value="F:transcription coregulator activity"/>
    <property type="evidence" value="ECO:0007669"/>
    <property type="project" value="TreeGrafter"/>
</dbReference>
<dbReference type="InterPro" id="IPR013083">
    <property type="entry name" value="Znf_RING/FYVE/PHD"/>
</dbReference>
<dbReference type="PANTHER" id="PTHR10615">
    <property type="entry name" value="HISTONE ACETYLTRANSFERASE"/>
    <property type="match status" value="1"/>
</dbReference>
<dbReference type="InterPro" id="IPR040706">
    <property type="entry name" value="Zf-MYST"/>
</dbReference>
<keyword evidence="6" id="KW-0863">Zinc-finger</keyword>
<protein>
    <recommendedName>
        <fullName evidence="3 12">Histone acetyltransferase</fullName>
        <ecNumber evidence="3 12">2.3.1.48</ecNumber>
    </recommendedName>
</protein>
<sequence>MRGLRSPRSGGRNSSSKRLRSGGSAQKKRTPTKKGVGKPSSSPRTPLKLVVETGGLASTSPAGPSAKKIRRASTSSASPSAKKIRREKLRGHHLQQCILYPAVMASNVKSGSWLCPKCILCAACNLMIDDPSNVECTTCLRAWHGACMPAHGKVVDRRWYCRQCASAPGLSASPRRSKSHKRLSSSVETPVSESPDGAQGTPRKRGRKRGSGKHPQEDVPSTSFSATDTASSSKDDGTSAILKARDELNSAIIAADENQRESSRSPRKKHEKAISHFLEEDAELFEKALSAEESLSSVKEESEKQEKEQWVNIGGEADIKVLYSSPYPENIKNVPLFFVCPFCLKPFSEQDSFFVHQHHCLRITPPGREIYRDSTSSLSFFEVDGAEERTYCRNLCLLAMQFLAWKTRHSDIATFLFYVLTRNDGDGCRIEKNPSKNYNLSCLLTLPSEQRNGYGQLLIDMSYQLSRMERKVGGPERPLSDRGLLTYRKYWRSSILCYLRSQKDAHSISLKNMSLATRIHPTDIVNQLLHDNLLVMKDENYYFRTWKRAYKLPLSMLRRRVVDPARINWTPKFDITALDPFKLNSRLSLIKY</sequence>
<comment type="catalytic activity">
    <reaction evidence="12">
        <text>L-lysyl-[protein] + acetyl-CoA = N(6)-acetyl-L-lysyl-[protein] + CoA + H(+)</text>
        <dbReference type="Rhea" id="RHEA:45948"/>
        <dbReference type="Rhea" id="RHEA-COMP:9752"/>
        <dbReference type="Rhea" id="RHEA-COMP:10731"/>
        <dbReference type="ChEBI" id="CHEBI:15378"/>
        <dbReference type="ChEBI" id="CHEBI:29969"/>
        <dbReference type="ChEBI" id="CHEBI:57287"/>
        <dbReference type="ChEBI" id="CHEBI:57288"/>
        <dbReference type="ChEBI" id="CHEBI:61930"/>
        <dbReference type="EC" id="2.3.1.48"/>
    </reaction>
</comment>
<dbReference type="GO" id="GO:0036409">
    <property type="term" value="C:histone H3-K14 acetyltransferase complex"/>
    <property type="evidence" value="ECO:0007669"/>
    <property type="project" value="TreeGrafter"/>
</dbReference>
<evidence type="ECO:0000313" key="15">
    <source>
        <dbReference type="EMBL" id="KIH59005.1"/>
    </source>
</evidence>
<feature type="region of interest" description="Disordered" evidence="13">
    <location>
        <begin position="1"/>
        <end position="82"/>
    </location>
</feature>
<evidence type="ECO:0000256" key="8">
    <source>
        <dbReference type="ARBA" id="ARBA00022853"/>
    </source>
</evidence>
<dbReference type="Pfam" id="PF17772">
    <property type="entry name" value="zf-MYST"/>
    <property type="match status" value="1"/>
</dbReference>
<name>A0A0C2GD17_9BILA</name>
<evidence type="ECO:0000256" key="10">
    <source>
        <dbReference type="ARBA" id="ARBA00023242"/>
    </source>
</evidence>
<dbReference type="Gene3D" id="3.40.630.30">
    <property type="match status" value="1"/>
</dbReference>
<evidence type="ECO:0000256" key="4">
    <source>
        <dbReference type="ARBA" id="ARBA00022679"/>
    </source>
</evidence>
<dbReference type="EMBL" id="KN732443">
    <property type="protein sequence ID" value="KIH59005.1"/>
    <property type="molecule type" value="Genomic_DNA"/>
</dbReference>
<evidence type="ECO:0000256" key="9">
    <source>
        <dbReference type="ARBA" id="ARBA00022990"/>
    </source>
</evidence>
<organism evidence="15 16">
    <name type="scientific">Ancylostoma duodenale</name>
    <dbReference type="NCBI Taxonomy" id="51022"/>
    <lineage>
        <taxon>Eukaryota</taxon>
        <taxon>Metazoa</taxon>
        <taxon>Ecdysozoa</taxon>
        <taxon>Nematoda</taxon>
        <taxon>Chromadorea</taxon>
        <taxon>Rhabditida</taxon>
        <taxon>Rhabditina</taxon>
        <taxon>Rhabditomorpha</taxon>
        <taxon>Strongyloidea</taxon>
        <taxon>Ancylostomatidae</taxon>
        <taxon>Ancylostomatinae</taxon>
        <taxon>Ancylostoma</taxon>
    </lineage>
</organism>
<evidence type="ECO:0000256" key="11">
    <source>
        <dbReference type="PIRSR" id="PIRSR602717-51"/>
    </source>
</evidence>
<dbReference type="GO" id="GO:0003682">
    <property type="term" value="F:chromatin binding"/>
    <property type="evidence" value="ECO:0007669"/>
    <property type="project" value="TreeGrafter"/>
</dbReference>
<dbReference type="InterPro" id="IPR016181">
    <property type="entry name" value="Acyl_CoA_acyltransferase"/>
</dbReference>
<dbReference type="InterPro" id="IPR002717">
    <property type="entry name" value="HAT_MYST-type"/>
</dbReference>
<evidence type="ECO:0000256" key="13">
    <source>
        <dbReference type="SAM" id="MobiDB-lite"/>
    </source>
</evidence>
<dbReference type="GO" id="GO:0010485">
    <property type="term" value="F:histone H4 acetyltransferase activity"/>
    <property type="evidence" value="ECO:0007669"/>
    <property type="project" value="TreeGrafter"/>
</dbReference>
<gene>
    <name evidence="15" type="ORF">ANCDUO_10777</name>
</gene>
<comment type="subcellular location">
    <subcellularLocation>
        <location evidence="1 12">Nucleus</location>
    </subcellularLocation>
</comment>
<dbReference type="InterPro" id="IPR011011">
    <property type="entry name" value="Znf_FYVE_PHD"/>
</dbReference>
<accession>A0A0C2GD17</accession>
<evidence type="ECO:0000256" key="7">
    <source>
        <dbReference type="ARBA" id="ARBA00022833"/>
    </source>
</evidence>